<comment type="caution">
    <text evidence="1">The sequence shown here is derived from an EMBL/GenBank/DDBJ whole genome shotgun (WGS) entry which is preliminary data.</text>
</comment>
<dbReference type="Proteomes" id="UP000824120">
    <property type="component" value="Chromosome 9"/>
</dbReference>
<evidence type="ECO:0000313" key="2">
    <source>
        <dbReference type="Proteomes" id="UP000824120"/>
    </source>
</evidence>
<protein>
    <submittedName>
        <fullName evidence="1">Uncharacterized protein</fullName>
    </submittedName>
</protein>
<gene>
    <name evidence="1" type="ORF">H5410_046225</name>
</gene>
<name>A0A9J5XDV5_SOLCO</name>
<organism evidence="1 2">
    <name type="scientific">Solanum commersonii</name>
    <name type="common">Commerson's wild potato</name>
    <name type="synonym">Commerson's nightshade</name>
    <dbReference type="NCBI Taxonomy" id="4109"/>
    <lineage>
        <taxon>Eukaryota</taxon>
        <taxon>Viridiplantae</taxon>
        <taxon>Streptophyta</taxon>
        <taxon>Embryophyta</taxon>
        <taxon>Tracheophyta</taxon>
        <taxon>Spermatophyta</taxon>
        <taxon>Magnoliopsida</taxon>
        <taxon>eudicotyledons</taxon>
        <taxon>Gunneridae</taxon>
        <taxon>Pentapetalae</taxon>
        <taxon>asterids</taxon>
        <taxon>lamiids</taxon>
        <taxon>Solanales</taxon>
        <taxon>Solanaceae</taxon>
        <taxon>Solanoideae</taxon>
        <taxon>Solaneae</taxon>
        <taxon>Solanum</taxon>
    </lineage>
</organism>
<keyword evidence="2" id="KW-1185">Reference proteome</keyword>
<evidence type="ECO:0000313" key="1">
    <source>
        <dbReference type="EMBL" id="KAG5585791.1"/>
    </source>
</evidence>
<accession>A0A9J5XDV5</accession>
<proteinExistence type="predicted"/>
<reference evidence="1 2" key="1">
    <citation type="submission" date="2020-09" db="EMBL/GenBank/DDBJ databases">
        <title>De no assembly of potato wild relative species, Solanum commersonii.</title>
        <authorList>
            <person name="Cho K."/>
        </authorList>
    </citation>
    <scope>NUCLEOTIDE SEQUENCE [LARGE SCALE GENOMIC DNA]</scope>
    <source>
        <strain evidence="1">LZ3.2</strain>
        <tissue evidence="1">Leaf</tissue>
    </source>
</reference>
<dbReference type="AlphaFoldDB" id="A0A9J5XDV5"/>
<dbReference type="EMBL" id="JACXVP010000009">
    <property type="protein sequence ID" value="KAG5585791.1"/>
    <property type="molecule type" value="Genomic_DNA"/>
</dbReference>
<sequence length="110" mass="12189">MQIQILAILTRKRMSPSLRLGNSEDIEYHPMCSHLVCALNGNNYDGILDSPYLPNLKPGLILALSKSLKFGSAYSNVFYLVIIEIPISEGGSTLIFTVWTSSYVFCKLSS</sequence>